<evidence type="ECO:0000313" key="4">
    <source>
        <dbReference type="EMBL" id="TWH79009.1"/>
    </source>
</evidence>
<dbReference type="Pfam" id="PF13514">
    <property type="entry name" value="AAA_27"/>
    <property type="match status" value="1"/>
</dbReference>
<keyword evidence="2" id="KW-0472">Membrane</keyword>
<sequence length="897" mass="103621">MYINKLHLRAFGKFSSKRMYFGSKFNIVYGENEAGKSTIHNFIEAILYGFGDDENGILKYNKYKPWDNSLFRGTLGMSMRNGEKYVVSKDFLLGTTQVFKKESSDRSDPEMVEEDIPSPGDFFFNMNRTSFRNTVSVRQLGNKTEQELANELKSKIINLSSTRDQNISIERILSTLNRIKDEAGSEDNGKTLLGQYSLRLSELKSARENSVNANRQVMFLAMEKKKLKNKIRELDMRMAELKKQLSDYELSVAKDKFLKCEPVKKELDEINENLQKFNHSLKYSQEDFKEALNIEKILADMVGQRDSLLQEKEKIDSRLEELGRDISNLMDSSFSIEKLNEDYSNYKLTRDKVRDMKSKIQTGYESIKSIDMDEINRFSDSYATVEEISRKIEIANVFLDEKDYATMKKFGKSQGVQSLFAGLFGIAFLGAGAYSCYLGYTMNVLEYYYGAGAVVPAVILFVLSSRKSSRAKSAKKEIESIECSHADYKLTVDQLQNQKNEIIKNSGCENIDVMSDMYKKKCTEKNIVEEKLNLLKFDEEELKQTEEENNGLSRALHETLKKFAFDEISQENIKEINEAYERKSQVREETSNLKISSEQNAQILSKVEKELSFEQKRLEMILSANGVDDLENFKETAAKYEQYEECVKRKEYLDNILTSIIGNEDFDSLKEKTRNVMFYETKVIDEQKCQLDILIMNDEKSKIAENIESIHKEIEDIEAGTRNLAEIEEEIDFYEDKINMFKSKIKIAEMAAEKITKIADSIKGDFMPLLKKSISDNFYYLTGGKYSEVSFDENMNITVIEEDNKNRNVELESLSGGTLDQLYLSLRVGLSNILSGNQDIPLIFDDSFVQYDSRRLKKSIEMLSRESERRQVILFTCQEREAETAKQLNVKFNYIKL</sequence>
<dbReference type="InterPro" id="IPR038734">
    <property type="entry name" value="YhaN_AAA"/>
</dbReference>
<dbReference type="Proteomes" id="UP000315343">
    <property type="component" value="Unassembled WGS sequence"/>
</dbReference>
<keyword evidence="2" id="KW-1133">Transmembrane helix</keyword>
<feature type="coiled-coil region" evidence="1">
    <location>
        <begin position="217"/>
        <end position="251"/>
    </location>
</feature>
<dbReference type="InterPro" id="IPR027417">
    <property type="entry name" value="P-loop_NTPase"/>
</dbReference>
<protein>
    <submittedName>
        <fullName evidence="4">Uncharacterized protein YhaN</fullName>
    </submittedName>
</protein>
<dbReference type="SUPFAM" id="SSF52540">
    <property type="entry name" value="P-loop containing nucleoside triphosphate hydrolases"/>
    <property type="match status" value="2"/>
</dbReference>
<dbReference type="OrthoDB" id="9764467at2"/>
<feature type="transmembrane region" description="Helical" evidence="2">
    <location>
        <begin position="446"/>
        <end position="463"/>
    </location>
</feature>
<feature type="domain" description="YhaN AAA" evidence="3">
    <location>
        <begin position="1"/>
        <end position="53"/>
    </location>
</feature>
<feature type="coiled-coil region" evidence="1">
    <location>
        <begin position="710"/>
        <end position="744"/>
    </location>
</feature>
<dbReference type="RefSeq" id="WP_145084203.1">
    <property type="nucleotide sequence ID" value="NZ_VLKH01000007.1"/>
</dbReference>
<keyword evidence="1" id="KW-0175">Coiled coil</keyword>
<evidence type="ECO:0000256" key="2">
    <source>
        <dbReference type="SAM" id="Phobius"/>
    </source>
</evidence>
<dbReference type="AlphaFoldDB" id="A0A562J760"/>
<gene>
    <name evidence="4" type="ORF">LY60_02537</name>
</gene>
<keyword evidence="5" id="KW-1185">Reference proteome</keyword>
<feature type="transmembrane region" description="Helical" evidence="2">
    <location>
        <begin position="418"/>
        <end position="440"/>
    </location>
</feature>
<dbReference type="Gene3D" id="3.40.50.300">
    <property type="entry name" value="P-loop containing nucleotide triphosphate hydrolases"/>
    <property type="match status" value="2"/>
</dbReference>
<dbReference type="PANTHER" id="PTHR41259:SF1">
    <property type="entry name" value="DOUBLE-STRAND BREAK REPAIR RAD50 ATPASE, PUTATIVE-RELATED"/>
    <property type="match status" value="1"/>
</dbReference>
<comment type="caution">
    <text evidence="4">The sequence shown here is derived from an EMBL/GenBank/DDBJ whole genome shotgun (WGS) entry which is preliminary data.</text>
</comment>
<accession>A0A562J760</accession>
<dbReference type="PANTHER" id="PTHR41259">
    <property type="entry name" value="DOUBLE-STRAND BREAK REPAIR RAD50 ATPASE, PUTATIVE-RELATED"/>
    <property type="match status" value="1"/>
</dbReference>
<dbReference type="EMBL" id="VLKH01000007">
    <property type="protein sequence ID" value="TWH79009.1"/>
    <property type="molecule type" value="Genomic_DNA"/>
</dbReference>
<evidence type="ECO:0000259" key="3">
    <source>
        <dbReference type="Pfam" id="PF13514"/>
    </source>
</evidence>
<reference evidence="4 5" key="1">
    <citation type="submission" date="2019-07" db="EMBL/GenBank/DDBJ databases">
        <title>Genomic Encyclopedia of Type Strains, Phase I: the one thousand microbial genomes (KMG-I) project.</title>
        <authorList>
            <person name="Kyrpides N."/>
        </authorList>
    </citation>
    <scope>NUCLEOTIDE SEQUENCE [LARGE SCALE GENOMIC DNA]</scope>
    <source>
        <strain evidence="4 5">DSM 13558</strain>
    </source>
</reference>
<proteinExistence type="predicted"/>
<keyword evidence="2" id="KW-0812">Transmembrane</keyword>
<feature type="coiled-coil region" evidence="1">
    <location>
        <begin position="478"/>
        <end position="562"/>
    </location>
</feature>
<evidence type="ECO:0000313" key="5">
    <source>
        <dbReference type="Proteomes" id="UP000315343"/>
    </source>
</evidence>
<evidence type="ECO:0000256" key="1">
    <source>
        <dbReference type="SAM" id="Coils"/>
    </source>
</evidence>
<name>A0A562J760_9FIRM</name>
<feature type="coiled-coil region" evidence="1">
    <location>
        <begin position="305"/>
        <end position="356"/>
    </location>
</feature>
<organism evidence="4 5">
    <name type="scientific">Sedimentibacter saalensis</name>
    <dbReference type="NCBI Taxonomy" id="130788"/>
    <lineage>
        <taxon>Bacteria</taxon>
        <taxon>Bacillati</taxon>
        <taxon>Bacillota</taxon>
        <taxon>Tissierellia</taxon>
        <taxon>Sedimentibacter</taxon>
    </lineage>
</organism>